<comment type="caution">
    <text evidence="2">The sequence shown here is derived from an EMBL/GenBank/DDBJ whole genome shotgun (WGS) entry which is preliminary data.</text>
</comment>
<evidence type="ECO:0000256" key="1">
    <source>
        <dbReference type="SAM" id="Phobius"/>
    </source>
</evidence>
<feature type="transmembrane region" description="Helical" evidence="1">
    <location>
        <begin position="31"/>
        <end position="54"/>
    </location>
</feature>
<accession>A0A1F8DYM9</accession>
<dbReference type="EMBL" id="MGIT01000002">
    <property type="protein sequence ID" value="OGM92895.1"/>
    <property type="molecule type" value="Genomic_DNA"/>
</dbReference>
<keyword evidence="1" id="KW-0472">Membrane</keyword>
<keyword evidence="1" id="KW-0812">Transmembrane</keyword>
<sequence length="83" mass="9067">MTNSLLWIFLGVIMYHLLSAFPLATKTKVVASIVVSLILMVVIKIAGFLISGIWTVVTVFGPFVLLAVALKYFVGWAGIKRKA</sequence>
<dbReference type="STRING" id="1802559.A2372_03545"/>
<name>A0A1F8DYM9_9BACT</name>
<gene>
    <name evidence="2" type="ORF">A2372_03545</name>
</gene>
<evidence type="ECO:0000313" key="2">
    <source>
        <dbReference type="EMBL" id="OGM92895.1"/>
    </source>
</evidence>
<keyword evidence="1" id="KW-1133">Transmembrane helix</keyword>
<dbReference type="AlphaFoldDB" id="A0A1F8DYM9"/>
<feature type="transmembrane region" description="Helical" evidence="1">
    <location>
        <begin position="60"/>
        <end position="79"/>
    </location>
</feature>
<proteinExistence type="predicted"/>
<feature type="transmembrane region" description="Helical" evidence="1">
    <location>
        <begin position="6"/>
        <end position="24"/>
    </location>
</feature>
<reference evidence="2 3" key="1">
    <citation type="journal article" date="2016" name="Nat. Commun.">
        <title>Thousands of microbial genomes shed light on interconnected biogeochemical processes in an aquifer system.</title>
        <authorList>
            <person name="Anantharaman K."/>
            <person name="Brown C.T."/>
            <person name="Hug L.A."/>
            <person name="Sharon I."/>
            <person name="Castelle C.J."/>
            <person name="Probst A.J."/>
            <person name="Thomas B.C."/>
            <person name="Singh A."/>
            <person name="Wilkins M.J."/>
            <person name="Karaoz U."/>
            <person name="Brodie E.L."/>
            <person name="Williams K.H."/>
            <person name="Hubbard S.S."/>
            <person name="Banfield J.F."/>
        </authorList>
    </citation>
    <scope>NUCLEOTIDE SEQUENCE [LARGE SCALE GENOMIC DNA]</scope>
</reference>
<evidence type="ECO:0000313" key="3">
    <source>
        <dbReference type="Proteomes" id="UP000176422"/>
    </source>
</evidence>
<protein>
    <submittedName>
        <fullName evidence="2">Uncharacterized protein</fullName>
    </submittedName>
</protein>
<organism evidence="2 3">
    <name type="scientific">Candidatus Wolfebacteria bacterium RIFOXYB1_FULL_54_12</name>
    <dbReference type="NCBI Taxonomy" id="1802559"/>
    <lineage>
        <taxon>Bacteria</taxon>
        <taxon>Candidatus Wolfeibacteriota</taxon>
    </lineage>
</organism>
<dbReference type="Proteomes" id="UP000176422">
    <property type="component" value="Unassembled WGS sequence"/>
</dbReference>